<sequence length="136" mass="15029">INECQQSPSVCHSLAKCSDTEGSFSCQCDSGFTGDGIVNCTDEKGGTSEDKTIFFVIAGAAAVFILIISVAIYHRIKRHRTHRDAKLRTRILHTSDKKPQRIAFQPTGQGSSEEIDLELLDNEAIHDLEEKIKIKP</sequence>
<accession>A0A6S7HI45</accession>
<evidence type="ECO:0000313" key="7">
    <source>
        <dbReference type="Proteomes" id="UP001152795"/>
    </source>
</evidence>
<dbReference type="SMART" id="SM00181">
    <property type="entry name" value="EGF"/>
    <property type="match status" value="1"/>
</dbReference>
<reference evidence="6" key="1">
    <citation type="submission" date="2020-04" db="EMBL/GenBank/DDBJ databases">
        <authorList>
            <person name="Alioto T."/>
            <person name="Alioto T."/>
            <person name="Gomez Garrido J."/>
        </authorList>
    </citation>
    <scope>NUCLEOTIDE SEQUENCE</scope>
    <source>
        <strain evidence="6">A484AB</strain>
    </source>
</reference>
<evidence type="ECO:0000256" key="5">
    <source>
        <dbReference type="PROSITE-ProRule" id="PRU00076"/>
    </source>
</evidence>
<dbReference type="SMART" id="SM00179">
    <property type="entry name" value="EGF_CA"/>
    <property type="match status" value="1"/>
</dbReference>
<dbReference type="FunFam" id="2.10.25.10:FF:000038">
    <property type="entry name" value="Fibrillin 2"/>
    <property type="match status" value="1"/>
</dbReference>
<comment type="caution">
    <text evidence="6">The sequence shown here is derived from an EMBL/GenBank/DDBJ whole genome shotgun (WGS) entry which is preliminary data.</text>
</comment>
<evidence type="ECO:0000256" key="1">
    <source>
        <dbReference type="ARBA" id="ARBA00022536"/>
    </source>
</evidence>
<dbReference type="GO" id="GO:0016301">
    <property type="term" value="F:kinase activity"/>
    <property type="evidence" value="ECO:0007669"/>
    <property type="project" value="UniProtKB-KW"/>
</dbReference>
<evidence type="ECO:0000256" key="4">
    <source>
        <dbReference type="ARBA" id="ARBA00023157"/>
    </source>
</evidence>
<evidence type="ECO:0000256" key="3">
    <source>
        <dbReference type="ARBA" id="ARBA00022737"/>
    </source>
</evidence>
<keyword evidence="2" id="KW-0732">Signal</keyword>
<keyword evidence="6" id="KW-0675">Receptor</keyword>
<keyword evidence="3" id="KW-0677">Repeat</keyword>
<dbReference type="InterPro" id="IPR024731">
    <property type="entry name" value="NELL2-like_EGF"/>
</dbReference>
<name>A0A6S7HI45_PARCT</name>
<dbReference type="InterPro" id="IPR009017">
    <property type="entry name" value="GFP"/>
</dbReference>
<keyword evidence="6" id="KW-0808">Transferase</keyword>
<dbReference type="CDD" id="cd00054">
    <property type="entry name" value="EGF_CA"/>
    <property type="match status" value="1"/>
</dbReference>
<dbReference type="EMBL" id="CACRXK020004497">
    <property type="protein sequence ID" value="CAB4002963.1"/>
    <property type="molecule type" value="Genomic_DNA"/>
</dbReference>
<gene>
    <name evidence="6" type="ORF">PACLA_8A005451</name>
</gene>
<dbReference type="PROSITE" id="PS50026">
    <property type="entry name" value="EGF_3"/>
    <property type="match status" value="1"/>
</dbReference>
<dbReference type="InterPro" id="IPR000152">
    <property type="entry name" value="EGF-type_Asp/Asn_hydroxyl_site"/>
</dbReference>
<dbReference type="OrthoDB" id="2015116at2759"/>
<protein>
    <submittedName>
        <fullName evidence="6">Wall-associated receptor kinase-like 16</fullName>
    </submittedName>
</protein>
<feature type="non-terminal residue" evidence="6">
    <location>
        <position position="1"/>
    </location>
</feature>
<keyword evidence="7" id="KW-1185">Reference proteome</keyword>
<dbReference type="Pfam" id="PF12947">
    <property type="entry name" value="EGF_3"/>
    <property type="match status" value="1"/>
</dbReference>
<evidence type="ECO:0000256" key="2">
    <source>
        <dbReference type="ARBA" id="ARBA00022729"/>
    </source>
</evidence>
<dbReference type="PROSITE" id="PS00010">
    <property type="entry name" value="ASX_HYDROXYL"/>
    <property type="match status" value="1"/>
</dbReference>
<organism evidence="6 7">
    <name type="scientific">Paramuricea clavata</name>
    <name type="common">Red gorgonian</name>
    <name type="synonym">Violescent sea-whip</name>
    <dbReference type="NCBI Taxonomy" id="317549"/>
    <lineage>
        <taxon>Eukaryota</taxon>
        <taxon>Metazoa</taxon>
        <taxon>Cnidaria</taxon>
        <taxon>Anthozoa</taxon>
        <taxon>Octocorallia</taxon>
        <taxon>Malacalcyonacea</taxon>
        <taxon>Plexauridae</taxon>
        <taxon>Paramuricea</taxon>
    </lineage>
</organism>
<keyword evidence="4" id="KW-1015">Disulfide bond</keyword>
<dbReference type="AlphaFoldDB" id="A0A6S7HI45"/>
<dbReference type="SUPFAM" id="SSF57196">
    <property type="entry name" value="EGF/Laminin"/>
    <property type="match status" value="1"/>
</dbReference>
<dbReference type="Proteomes" id="UP001152795">
    <property type="component" value="Unassembled WGS sequence"/>
</dbReference>
<keyword evidence="6" id="KW-0418">Kinase</keyword>
<dbReference type="PROSITE" id="PS01186">
    <property type="entry name" value="EGF_2"/>
    <property type="match status" value="1"/>
</dbReference>
<proteinExistence type="predicted"/>
<keyword evidence="1 5" id="KW-0245">EGF-like domain</keyword>
<dbReference type="GO" id="GO:0005509">
    <property type="term" value="F:calcium ion binding"/>
    <property type="evidence" value="ECO:0007669"/>
    <property type="project" value="InterPro"/>
</dbReference>
<dbReference type="InterPro" id="IPR001881">
    <property type="entry name" value="EGF-like_Ca-bd_dom"/>
</dbReference>
<dbReference type="InterPro" id="IPR000742">
    <property type="entry name" value="EGF"/>
</dbReference>
<evidence type="ECO:0000313" key="6">
    <source>
        <dbReference type="EMBL" id="CAB4002963.1"/>
    </source>
</evidence>
<comment type="caution">
    <text evidence="5">Lacks conserved residue(s) required for the propagation of feature annotation.</text>
</comment>
<dbReference type="Gene3D" id="2.40.155.10">
    <property type="entry name" value="Green fluorescent protein"/>
    <property type="match status" value="1"/>
</dbReference>